<dbReference type="GO" id="GO:0003677">
    <property type="term" value="F:DNA binding"/>
    <property type="evidence" value="ECO:0007669"/>
    <property type="project" value="InterPro"/>
</dbReference>
<name>A0A8S5S7U6_9CAUD</name>
<reference evidence="2" key="1">
    <citation type="journal article" date="2021" name="Proc. Natl. Acad. Sci. U.S.A.">
        <title>A Catalog of Tens of Thousands of Viruses from Human Metagenomes Reveals Hidden Associations with Chronic Diseases.</title>
        <authorList>
            <person name="Tisza M.J."/>
            <person name="Buck C.B."/>
        </authorList>
    </citation>
    <scope>NUCLEOTIDE SEQUENCE</scope>
    <source>
        <strain evidence="2">CtLnP14</strain>
    </source>
</reference>
<organism evidence="2">
    <name type="scientific">Siphoviridae sp. ctLnP14</name>
    <dbReference type="NCBI Taxonomy" id="2827851"/>
    <lineage>
        <taxon>Viruses</taxon>
        <taxon>Duplodnaviria</taxon>
        <taxon>Heunggongvirae</taxon>
        <taxon>Uroviricota</taxon>
        <taxon>Caudoviricetes</taxon>
    </lineage>
</organism>
<sequence>MTTNKRPTMLRLPDEMFLKIHAIAALEHRSMNKEIEFILDSYIQSYESEHGEVHLPDIE</sequence>
<dbReference type="Pfam" id="PF03869">
    <property type="entry name" value="Arc"/>
    <property type="match status" value="1"/>
</dbReference>
<dbReference type="Gene3D" id="1.10.1220.10">
    <property type="entry name" value="Met repressor-like"/>
    <property type="match status" value="1"/>
</dbReference>
<evidence type="ECO:0000313" key="2">
    <source>
        <dbReference type="EMBL" id="DAF47108.1"/>
    </source>
</evidence>
<feature type="domain" description="Arc-like DNA binding" evidence="1">
    <location>
        <begin position="10"/>
        <end position="39"/>
    </location>
</feature>
<dbReference type="InterPro" id="IPR013321">
    <property type="entry name" value="Arc_rbn_hlx_hlx"/>
</dbReference>
<protein>
    <submittedName>
        <fullName evidence="2">MNT REPRESSOR MUTANT WITH C-TERMINAL REGULATION</fullName>
    </submittedName>
</protein>
<accession>A0A8S5S7U6</accession>
<dbReference type="EMBL" id="BK032550">
    <property type="protein sequence ID" value="DAF47108.1"/>
    <property type="molecule type" value="Genomic_DNA"/>
</dbReference>
<dbReference type="SUPFAM" id="SSF47598">
    <property type="entry name" value="Ribbon-helix-helix"/>
    <property type="match status" value="1"/>
</dbReference>
<dbReference type="InterPro" id="IPR010985">
    <property type="entry name" value="Ribbon_hlx_hlx"/>
</dbReference>
<dbReference type="InterPro" id="IPR005569">
    <property type="entry name" value="Arc_DNA-bd_dom"/>
</dbReference>
<proteinExistence type="predicted"/>
<evidence type="ECO:0000259" key="1">
    <source>
        <dbReference type="Pfam" id="PF03869"/>
    </source>
</evidence>
<dbReference type="GO" id="GO:0006355">
    <property type="term" value="P:regulation of DNA-templated transcription"/>
    <property type="evidence" value="ECO:0007669"/>
    <property type="project" value="InterPro"/>
</dbReference>